<feature type="domain" description="DUF2169" evidence="1">
    <location>
        <begin position="151"/>
        <end position="406"/>
    </location>
</feature>
<organism evidence="2 3">
    <name type="scientific">Pseudoduganella armeniaca</name>
    <dbReference type="NCBI Taxonomy" id="2072590"/>
    <lineage>
        <taxon>Bacteria</taxon>
        <taxon>Pseudomonadati</taxon>
        <taxon>Pseudomonadota</taxon>
        <taxon>Betaproteobacteria</taxon>
        <taxon>Burkholderiales</taxon>
        <taxon>Oxalobacteraceae</taxon>
        <taxon>Telluria group</taxon>
        <taxon>Pseudoduganella</taxon>
    </lineage>
</organism>
<gene>
    <name evidence="2" type="ORF">C9I28_00515</name>
</gene>
<reference evidence="2 3" key="1">
    <citation type="submission" date="2018-03" db="EMBL/GenBank/DDBJ databases">
        <title>Massilia armeniaca sp. nov., isolated from desert soil.</title>
        <authorList>
            <person name="Huang H."/>
            <person name="Ren M."/>
        </authorList>
    </citation>
    <scope>NUCLEOTIDE SEQUENCE [LARGE SCALE GENOMIC DNA]</scope>
    <source>
        <strain evidence="2 3">ZMN-3</strain>
    </source>
</reference>
<dbReference type="Pfam" id="PF09937">
    <property type="entry name" value="DUF2169"/>
    <property type="match status" value="2"/>
</dbReference>
<evidence type="ECO:0000259" key="1">
    <source>
        <dbReference type="Pfam" id="PF09937"/>
    </source>
</evidence>
<dbReference type="KEGG" id="masz:C9I28_00515"/>
<protein>
    <submittedName>
        <fullName evidence="2">DUF2169 domain-containing protein</fullName>
    </submittedName>
</protein>
<dbReference type="Proteomes" id="UP000240505">
    <property type="component" value="Chromosome"/>
</dbReference>
<proteinExistence type="predicted"/>
<name>A0A2R4C419_9BURK</name>
<evidence type="ECO:0000313" key="3">
    <source>
        <dbReference type="Proteomes" id="UP000240505"/>
    </source>
</evidence>
<dbReference type="AlphaFoldDB" id="A0A2R4C419"/>
<dbReference type="InterPro" id="IPR018683">
    <property type="entry name" value="DUF2169"/>
</dbReference>
<keyword evidence="3" id="KW-1185">Reference proteome</keyword>
<sequence>MEFRNLTPFPVIAFESLDQRDQGFHTVVMRLTFDIDSTGELTLSSSQTPLVTTDEFFGSPNASSVLQESDLAPYKPHTDVAVLANAYAPSGQPQMRFRAGIRIHGAATDPDLPPEPYGLNPTQRASADQISEWESECQKLRKEAAMGPLVLEKIVQVTGPREWRKTNSLVRALSLFTMPAWSLTEPKPITSVPLRYEYAYGGENKILVTERSAHRVPNDRRLPDRVPQRGTPEALAAREAVAHTVCPYNPIGRGFAEDWYVKATLARSLPAPQIEALDEPVMKFGREYAPCGLGLVGRAWKSRLPLAGTFDDKWLEQRHPYLPADFDFAYWNGAPADQQVVPHLDGDETISLINLTPPTDRTTVDAAGDVLFKIRLPGHLPFVLVRFEDGRIGELPAKLDTVAINLLDDVVTAGKAPSVVCVWRATVATVPPVRVLEARMIASEDVAALRESGAIALSCPTPQTVAPEPVSTNS</sequence>
<accession>A0A2R4C419</accession>
<evidence type="ECO:0000313" key="2">
    <source>
        <dbReference type="EMBL" id="AVR94357.1"/>
    </source>
</evidence>
<dbReference type="EMBL" id="CP028324">
    <property type="protein sequence ID" value="AVR94357.1"/>
    <property type="molecule type" value="Genomic_DNA"/>
</dbReference>
<dbReference type="OrthoDB" id="237820at2"/>
<dbReference type="RefSeq" id="WP_107139708.1">
    <property type="nucleotide sequence ID" value="NZ_CP028324.1"/>
</dbReference>
<feature type="domain" description="DUF2169" evidence="1">
    <location>
        <begin position="25"/>
        <end position="104"/>
    </location>
</feature>